<dbReference type="Proteomes" id="UP001417504">
    <property type="component" value="Unassembled WGS sequence"/>
</dbReference>
<keyword evidence="2" id="KW-1185">Reference proteome</keyword>
<organism evidence="1 2">
    <name type="scientific">Stephania japonica</name>
    <dbReference type="NCBI Taxonomy" id="461633"/>
    <lineage>
        <taxon>Eukaryota</taxon>
        <taxon>Viridiplantae</taxon>
        <taxon>Streptophyta</taxon>
        <taxon>Embryophyta</taxon>
        <taxon>Tracheophyta</taxon>
        <taxon>Spermatophyta</taxon>
        <taxon>Magnoliopsida</taxon>
        <taxon>Ranunculales</taxon>
        <taxon>Menispermaceae</taxon>
        <taxon>Menispermoideae</taxon>
        <taxon>Cissampelideae</taxon>
        <taxon>Stephania</taxon>
    </lineage>
</organism>
<dbReference type="AlphaFoldDB" id="A0AAP0PUH7"/>
<dbReference type="EMBL" id="JBBNAE010000001">
    <property type="protein sequence ID" value="KAK9154914.1"/>
    <property type="molecule type" value="Genomic_DNA"/>
</dbReference>
<name>A0AAP0PUH7_9MAGN</name>
<accession>A0AAP0PUH7</accession>
<comment type="caution">
    <text evidence="1">The sequence shown here is derived from an EMBL/GenBank/DDBJ whole genome shotgun (WGS) entry which is preliminary data.</text>
</comment>
<proteinExistence type="predicted"/>
<reference evidence="1 2" key="1">
    <citation type="submission" date="2024-01" db="EMBL/GenBank/DDBJ databases">
        <title>Genome assemblies of Stephania.</title>
        <authorList>
            <person name="Yang L."/>
        </authorList>
    </citation>
    <scope>NUCLEOTIDE SEQUENCE [LARGE SCALE GENOMIC DNA]</scope>
    <source>
        <strain evidence="1">QJT</strain>
        <tissue evidence="1">Leaf</tissue>
    </source>
</reference>
<gene>
    <name evidence="1" type="ORF">Sjap_002394</name>
</gene>
<evidence type="ECO:0000313" key="1">
    <source>
        <dbReference type="EMBL" id="KAK9154914.1"/>
    </source>
</evidence>
<sequence length="178" mass="20270">MNATLENMINKEELSRQSIFDSKENLNAGTTKTAMLDKLLIMDKYWSEPQETLEVSLHEPDVDIALNETDETEKGINVIPKRLEEQLKESKEDQPLVLVKPPTLPCVPVEFKKGVEVKEHSQIFYTADNLRQTITMRQNHTFDCLIHVLNLEDKVWDKFGGVSGTLRKSDVFGAKGVL</sequence>
<evidence type="ECO:0000313" key="2">
    <source>
        <dbReference type="Proteomes" id="UP001417504"/>
    </source>
</evidence>
<protein>
    <submittedName>
        <fullName evidence="1">Uncharacterized protein</fullName>
    </submittedName>
</protein>